<sequence>MASPSPAAAAAAAQELSSAYRLGSGDKIRLVVFRHEDLSGEFTLDGAGNFAMPLIGEVQAYNLTTRELEQKIADKLKDGYLVDPQVSVEVLNYRPFYILGEVKQPGSYQYVNGMTVLNAVALAGGFTYRAKQSNFLLQRGGSNSQTREVSGDTPLLPGDIVTVQERFF</sequence>
<gene>
    <name evidence="4" type="ORF">U1T56_10710</name>
</gene>
<organism evidence="4 5">
    <name type="scientific">Benzoatithermus flavus</name>
    <dbReference type="NCBI Taxonomy" id="3108223"/>
    <lineage>
        <taxon>Bacteria</taxon>
        <taxon>Pseudomonadati</taxon>
        <taxon>Pseudomonadota</taxon>
        <taxon>Alphaproteobacteria</taxon>
        <taxon>Geminicoccales</taxon>
        <taxon>Geminicoccaceae</taxon>
        <taxon>Benzoatithermus</taxon>
    </lineage>
</organism>
<dbReference type="Pfam" id="PF02563">
    <property type="entry name" value="Poly_export"/>
    <property type="match status" value="1"/>
</dbReference>
<dbReference type="InterPro" id="IPR049712">
    <property type="entry name" value="Poly_export"/>
</dbReference>
<protein>
    <submittedName>
        <fullName evidence="4">Polysaccharide biosynthesis/export family protein</fullName>
    </submittedName>
</protein>
<dbReference type="PANTHER" id="PTHR33619">
    <property type="entry name" value="POLYSACCHARIDE EXPORT PROTEIN GFCE-RELATED"/>
    <property type="match status" value="1"/>
</dbReference>
<keyword evidence="1" id="KW-0732">Signal</keyword>
<evidence type="ECO:0000259" key="2">
    <source>
        <dbReference type="Pfam" id="PF02563"/>
    </source>
</evidence>
<comment type="caution">
    <text evidence="4">The sequence shown here is derived from an EMBL/GenBank/DDBJ whole genome shotgun (WGS) entry which is preliminary data.</text>
</comment>
<dbReference type="PANTHER" id="PTHR33619:SF3">
    <property type="entry name" value="POLYSACCHARIDE EXPORT PROTEIN GFCE-RELATED"/>
    <property type="match status" value="1"/>
</dbReference>
<dbReference type="Pfam" id="PF10531">
    <property type="entry name" value="SLBB"/>
    <property type="match status" value="1"/>
</dbReference>
<evidence type="ECO:0000313" key="4">
    <source>
        <dbReference type="EMBL" id="MEK0083624.1"/>
    </source>
</evidence>
<accession>A0ABU8XTB4</accession>
<keyword evidence="5" id="KW-1185">Reference proteome</keyword>
<dbReference type="EMBL" id="JBBLZC010000009">
    <property type="protein sequence ID" value="MEK0083624.1"/>
    <property type="molecule type" value="Genomic_DNA"/>
</dbReference>
<evidence type="ECO:0000259" key="3">
    <source>
        <dbReference type="Pfam" id="PF10531"/>
    </source>
</evidence>
<evidence type="ECO:0000313" key="5">
    <source>
        <dbReference type="Proteomes" id="UP001375743"/>
    </source>
</evidence>
<name>A0ABU8XTB4_9PROT</name>
<feature type="domain" description="Polysaccharide export protein N-terminal" evidence="2">
    <location>
        <begin position="17"/>
        <end position="90"/>
    </location>
</feature>
<reference evidence="4 5" key="1">
    <citation type="submission" date="2024-01" db="EMBL/GenBank/DDBJ databases">
        <title>Multi-omics insights into the function and evolution of sodium benzoate biodegradation pathways in Benzoatithermus flavus gen. nov., sp. nov. from hot spring.</title>
        <authorList>
            <person name="Hu C.-J."/>
            <person name="Li W.-J."/>
        </authorList>
    </citation>
    <scope>NUCLEOTIDE SEQUENCE [LARGE SCALE GENOMIC DNA]</scope>
    <source>
        <strain evidence="4 5">SYSU G07066</strain>
    </source>
</reference>
<feature type="domain" description="Soluble ligand binding" evidence="3">
    <location>
        <begin position="96"/>
        <end position="142"/>
    </location>
</feature>
<dbReference type="InterPro" id="IPR019554">
    <property type="entry name" value="Soluble_ligand-bd"/>
</dbReference>
<proteinExistence type="predicted"/>
<dbReference type="RefSeq" id="WP_418159474.1">
    <property type="nucleotide sequence ID" value="NZ_JBBLZC010000009.1"/>
</dbReference>
<dbReference type="Gene3D" id="3.10.560.10">
    <property type="entry name" value="Outer membrane lipoprotein wza domain like"/>
    <property type="match status" value="1"/>
</dbReference>
<evidence type="ECO:0000256" key="1">
    <source>
        <dbReference type="ARBA" id="ARBA00022729"/>
    </source>
</evidence>
<dbReference type="InterPro" id="IPR003715">
    <property type="entry name" value="Poly_export_N"/>
</dbReference>
<dbReference type="Proteomes" id="UP001375743">
    <property type="component" value="Unassembled WGS sequence"/>
</dbReference>
<dbReference type="Gene3D" id="3.30.1950.10">
    <property type="entry name" value="wza like domain"/>
    <property type="match status" value="1"/>
</dbReference>